<evidence type="ECO:0000313" key="2">
    <source>
        <dbReference type="Ensembl" id="ENSHHUP00000090204.1"/>
    </source>
</evidence>
<dbReference type="AlphaFoldDB" id="A0A4W5RYY3"/>
<accession>A0A4W5RYY3</accession>
<name>A0A4W5RYY3_9TELE</name>
<reference evidence="2" key="2">
    <citation type="submission" date="2025-08" db="UniProtKB">
        <authorList>
            <consortium name="Ensembl"/>
        </authorList>
    </citation>
    <scope>IDENTIFICATION</scope>
</reference>
<keyword evidence="3" id="KW-1185">Reference proteome</keyword>
<feature type="region of interest" description="Disordered" evidence="1">
    <location>
        <begin position="1"/>
        <end position="34"/>
    </location>
</feature>
<evidence type="ECO:0000313" key="3">
    <source>
        <dbReference type="Proteomes" id="UP000314982"/>
    </source>
</evidence>
<organism evidence="2 3">
    <name type="scientific">Hucho hucho</name>
    <name type="common">huchen</name>
    <dbReference type="NCBI Taxonomy" id="62062"/>
    <lineage>
        <taxon>Eukaryota</taxon>
        <taxon>Metazoa</taxon>
        <taxon>Chordata</taxon>
        <taxon>Craniata</taxon>
        <taxon>Vertebrata</taxon>
        <taxon>Euteleostomi</taxon>
        <taxon>Actinopterygii</taxon>
        <taxon>Neopterygii</taxon>
        <taxon>Teleostei</taxon>
        <taxon>Protacanthopterygii</taxon>
        <taxon>Salmoniformes</taxon>
        <taxon>Salmonidae</taxon>
        <taxon>Salmoninae</taxon>
        <taxon>Hucho</taxon>
    </lineage>
</organism>
<reference evidence="3" key="1">
    <citation type="submission" date="2018-06" db="EMBL/GenBank/DDBJ databases">
        <title>Genome assembly of Danube salmon.</title>
        <authorList>
            <person name="Macqueen D.J."/>
            <person name="Gundappa M.K."/>
        </authorList>
    </citation>
    <scope>NUCLEOTIDE SEQUENCE [LARGE SCALE GENOMIC DNA]</scope>
</reference>
<protein>
    <submittedName>
        <fullName evidence="2">Uncharacterized protein</fullName>
    </submittedName>
</protein>
<proteinExistence type="predicted"/>
<reference evidence="2" key="3">
    <citation type="submission" date="2025-09" db="UniProtKB">
        <authorList>
            <consortium name="Ensembl"/>
        </authorList>
    </citation>
    <scope>IDENTIFICATION</scope>
</reference>
<sequence>LPAGNERKPIPITKSCVPVAGGDPSALSSSATPSLRRKRFKMQRMKNVQSESSVTPAVSAAAATMRSEVMSKGQGSHSFSGGMEYLQLPSIEITPSSDEAATWSNCSTPSASPRRKRFLLHRWLNVREKKDHDSEKSLKNNGYKCLIHTNAIAAKVWSSVNVDDMHSTGMQ</sequence>
<dbReference type="GeneTree" id="ENSGT00940000156649"/>
<dbReference type="Ensembl" id="ENSHHUT00000092999.1">
    <property type="protein sequence ID" value="ENSHHUP00000090204.1"/>
    <property type="gene ID" value="ENSHHUG00000052087.1"/>
</dbReference>
<evidence type="ECO:0000256" key="1">
    <source>
        <dbReference type="SAM" id="MobiDB-lite"/>
    </source>
</evidence>
<feature type="compositionally biased region" description="Low complexity" evidence="1">
    <location>
        <begin position="24"/>
        <end position="34"/>
    </location>
</feature>
<dbReference type="Proteomes" id="UP000314982">
    <property type="component" value="Unassembled WGS sequence"/>
</dbReference>